<feature type="compositionally biased region" description="Basic and acidic residues" evidence="1">
    <location>
        <begin position="422"/>
        <end position="431"/>
    </location>
</feature>
<keyword evidence="3" id="KW-1185">Reference proteome</keyword>
<organism evidence="2 3">
    <name type="scientific">Endozoicomonas gorgoniicola</name>
    <dbReference type="NCBI Taxonomy" id="1234144"/>
    <lineage>
        <taxon>Bacteria</taxon>
        <taxon>Pseudomonadati</taxon>
        <taxon>Pseudomonadota</taxon>
        <taxon>Gammaproteobacteria</taxon>
        <taxon>Oceanospirillales</taxon>
        <taxon>Endozoicomonadaceae</taxon>
        <taxon>Endozoicomonas</taxon>
    </lineage>
</organism>
<name>A0ABT3N1B4_9GAMM</name>
<dbReference type="Proteomes" id="UP001209854">
    <property type="component" value="Unassembled WGS sequence"/>
</dbReference>
<gene>
    <name evidence="2" type="ORF">NX722_22945</name>
</gene>
<feature type="compositionally biased region" description="Gly residues" evidence="1">
    <location>
        <begin position="432"/>
        <end position="442"/>
    </location>
</feature>
<dbReference type="RefSeq" id="WP_262565187.1">
    <property type="nucleotide sequence ID" value="NZ_JAPFCC010000001.1"/>
</dbReference>
<evidence type="ECO:0000256" key="1">
    <source>
        <dbReference type="SAM" id="MobiDB-lite"/>
    </source>
</evidence>
<accession>A0ABT3N1B4</accession>
<sequence>MPQIVISHPHRYFPLINSESGQPELVEVDDPGQIPSGESGNGFNNYYSYSVNTGEISIDTGQASADTDQGSVATNRIRYMFAGANAYEQLRYVLPDYLIERRNEHIESRVFTPTQTHHSLLPERPVQNGHSIEQALDHFTQSDQNGILPEELINFSLAFSDLSREFEDSLDDTEKTETFNLRVINFEQRAQTLVNIIREQGIDLLLLARTRVNEYEAIMKVFTREGLNPRLVMASQGGQVRTRHMDVMESTDGSLISSMFIQFNREGASSNVRAEPVDLTALNVLPVDGYALNQNMPAAVDIRFADEQTVRLISALTPPRQQERDRTITDIETIVTHAESSSVMPFYSFKSDSHAKESEQFVEMGGKAITDIHPIIFLRDGVGGRFPYNADSQEAKLFRRILRRYWDSSPSFDDPYSIKLRTPGDDNDRDGSGLGGGISTGS</sequence>
<evidence type="ECO:0000313" key="2">
    <source>
        <dbReference type="EMBL" id="MCW7555430.1"/>
    </source>
</evidence>
<proteinExistence type="predicted"/>
<evidence type="ECO:0000313" key="3">
    <source>
        <dbReference type="Proteomes" id="UP001209854"/>
    </source>
</evidence>
<dbReference type="EMBL" id="JAPFCC010000001">
    <property type="protein sequence ID" value="MCW7555430.1"/>
    <property type="molecule type" value="Genomic_DNA"/>
</dbReference>
<feature type="region of interest" description="Disordered" evidence="1">
    <location>
        <begin position="416"/>
        <end position="442"/>
    </location>
</feature>
<reference evidence="2 3" key="1">
    <citation type="submission" date="2022-10" db="EMBL/GenBank/DDBJ databases">
        <title>High-quality genome sequences of two octocoral-associated bacteria, Endozoicomonas euniceicola EF212 and Endozoicomonas gorgoniicola PS125.</title>
        <authorList>
            <person name="Chiou Y.-J."/>
            <person name="Chen Y.-H."/>
        </authorList>
    </citation>
    <scope>NUCLEOTIDE SEQUENCE [LARGE SCALE GENOMIC DNA]</scope>
    <source>
        <strain evidence="2 3">PS125</strain>
    </source>
</reference>
<comment type="caution">
    <text evidence="2">The sequence shown here is derived from an EMBL/GenBank/DDBJ whole genome shotgun (WGS) entry which is preliminary data.</text>
</comment>
<protein>
    <submittedName>
        <fullName evidence="2">Uncharacterized protein</fullName>
    </submittedName>
</protein>